<dbReference type="PANTHER" id="PTHR47396">
    <property type="entry name" value="TYPE I RESTRICTION ENZYME ECOKI R PROTEIN"/>
    <property type="match status" value="1"/>
</dbReference>
<keyword evidence="4" id="KW-0547">Nucleotide-binding</keyword>
<name>A0ABV9MW51_9ENTE</name>
<keyword evidence="5" id="KW-1185">Reference proteome</keyword>
<dbReference type="SMART" id="SM00974">
    <property type="entry name" value="T5orf172"/>
    <property type="match status" value="1"/>
</dbReference>
<accession>A0ABV9MW51</accession>
<sequence length="1106" mass="126763">MAITINPKRVIKPTIYAYVTPTNTAKEGWIKIGYTDRDADTRIHEQTHTAGIEAKKLWAYEARYNGGGYFSDRDFHQFLTKNGVRRNKGTEWFFFNGDPDRAQALYREYVFKDYRKIQKEQKNSYQLREEQAKAVEKTLAYLEGNPSGEFLWNAKPRFGKTLTAYDLVRKMDAFNVLVVTNRPAIANSWYDDFAQFIAWQTDFKFISESDSLKDRSPLTRAQYLDLIGTNDEIRQIAFVSLQDLKGSKYFGGGYEKLDWVAKTSWDILIIDEAHEGVDTLKTDVAFEQVKRQFTLHLSGTPFKALAKGQFNEAQIFNWSYADEQLVKEEWCGEENNPYESLPKLNLFTYQMSSMIADEINHGLLLTEDNYLEFAFDLNEFFATNEAGEFIHEKEVRKWLDTLTRNEKYPFSTPALRNELKHTFWLLNRVASAKALQRLLKNHPVFENYEIILAAGDGKSEIDDVAANESSLKRVRAAIKEHEKTITLSVGQLTTGVTIPEWTAVMMLSNVQSPALYMQAAFRAQNPYVWTEQVASEEVRYQKQNAYVFDFAPERTLIIFDEFANNLSTKTAAGGGTTSDREANIKELLNFFPVIGEDSAGQMVALDAAQVLSIPRTIKASEVVKRGFMSNFLFANIAGIFRAPQAALDILDNLDYVAQGKITKAKDKASIDTQGIEVDEAGQVMVENEIIINRSAAVFGEKQFESSVIDSILEETFDEEGVTSQPALNRLAKNIGQTVVEGMQPQLQRLKNDYEMTTTALNRVEKQTEAKIQTTVAKANAEFLIAKAHLENKQQENLAKATTEEMRQTVEADFHEQVAQATQTYTKEIHKQVDEMIAIAQKDIIEEQERKKITRNKNQVEEEIRGRLRYFARAIPSFIMAYGDGSLTLANFEEYTPADVFLEVTKITVEQFLFLRDGGDYEENGETRHFKGQLFDEVVFNESVQEFLRKKEALADYFEEQTEDIFDYIPPQKTNQIYTPKWVVKKMVDDLERENPGIYDDSSKTFADLYMKSGLYITEIVKKLYNSPVIQQEFPDKNQRIKHILENQVYGFAPTEIIYKIAMNFIFGKVDSSVRRTNFVQEDTVPYAKTGTLSKLVDHYFGKAEER</sequence>
<gene>
    <name evidence="4" type="ORF">ACFO5I_04800</name>
</gene>
<dbReference type="InterPro" id="IPR027417">
    <property type="entry name" value="P-loop_NTPase"/>
</dbReference>
<evidence type="ECO:0000256" key="1">
    <source>
        <dbReference type="SAM" id="Coils"/>
    </source>
</evidence>
<feature type="coiled-coil region" evidence="1">
    <location>
        <begin position="746"/>
        <end position="804"/>
    </location>
</feature>
<dbReference type="Gene3D" id="3.40.50.300">
    <property type="entry name" value="P-loop containing nucleotide triphosphate hydrolases"/>
    <property type="match status" value="2"/>
</dbReference>
<keyword evidence="1" id="KW-0175">Coiled coil</keyword>
<dbReference type="Pfam" id="PF04851">
    <property type="entry name" value="ResIII"/>
    <property type="match status" value="1"/>
</dbReference>
<dbReference type="GO" id="GO:0004386">
    <property type="term" value="F:helicase activity"/>
    <property type="evidence" value="ECO:0007669"/>
    <property type="project" value="UniProtKB-KW"/>
</dbReference>
<evidence type="ECO:0000259" key="3">
    <source>
        <dbReference type="SMART" id="SM00974"/>
    </source>
</evidence>
<dbReference type="RefSeq" id="WP_204654584.1">
    <property type="nucleotide sequence ID" value="NZ_JAFBFD010000031.1"/>
</dbReference>
<dbReference type="InterPro" id="IPR018306">
    <property type="entry name" value="Phage_T5_Orf172_DNA-bd"/>
</dbReference>
<feature type="domain" description="Bacteriophage T5 Orf172 DNA-binding" evidence="3">
    <location>
        <begin position="24"/>
        <end position="109"/>
    </location>
</feature>
<keyword evidence="4" id="KW-0347">Helicase</keyword>
<evidence type="ECO:0000313" key="4">
    <source>
        <dbReference type="EMBL" id="MFC4719045.1"/>
    </source>
</evidence>
<dbReference type="SUPFAM" id="SSF53335">
    <property type="entry name" value="S-adenosyl-L-methionine-dependent methyltransferases"/>
    <property type="match status" value="1"/>
</dbReference>
<dbReference type="InterPro" id="IPR006935">
    <property type="entry name" value="Helicase/UvrB_N"/>
</dbReference>
<organism evidence="4 5">
    <name type="scientific">Enterococcus lemanii</name>
    <dbReference type="NCBI Taxonomy" id="1159752"/>
    <lineage>
        <taxon>Bacteria</taxon>
        <taxon>Bacillati</taxon>
        <taxon>Bacillota</taxon>
        <taxon>Bacilli</taxon>
        <taxon>Lactobacillales</taxon>
        <taxon>Enterococcaceae</taxon>
        <taxon>Enterococcus</taxon>
    </lineage>
</organism>
<reference evidence="5" key="1">
    <citation type="journal article" date="2019" name="Int. J. Syst. Evol. Microbiol.">
        <title>The Global Catalogue of Microorganisms (GCM) 10K type strain sequencing project: providing services to taxonomists for standard genome sequencing and annotation.</title>
        <authorList>
            <consortium name="The Broad Institute Genomics Platform"/>
            <consortium name="The Broad Institute Genome Sequencing Center for Infectious Disease"/>
            <person name="Wu L."/>
            <person name="Ma J."/>
        </authorList>
    </citation>
    <scope>NUCLEOTIDE SEQUENCE [LARGE SCALE GENOMIC DNA]</scope>
    <source>
        <strain evidence="5">CGMCC 1.19032</strain>
    </source>
</reference>
<dbReference type="InterPro" id="IPR050742">
    <property type="entry name" value="Helicase_Restrict-Modif_Enz"/>
</dbReference>
<dbReference type="Gene3D" id="3.40.50.150">
    <property type="entry name" value="Vaccinia Virus protein VP39"/>
    <property type="match status" value="1"/>
</dbReference>
<protein>
    <submittedName>
        <fullName evidence="4">DEAD/DEAH box helicase family protein</fullName>
    </submittedName>
</protein>
<keyword evidence="4" id="KW-0378">Hydrolase</keyword>
<evidence type="ECO:0000259" key="2">
    <source>
        <dbReference type="SMART" id="SM00487"/>
    </source>
</evidence>
<feature type="domain" description="Helicase ATP-binding" evidence="2">
    <location>
        <begin position="123"/>
        <end position="329"/>
    </location>
</feature>
<dbReference type="Pfam" id="PF10544">
    <property type="entry name" value="T5orf172"/>
    <property type="match status" value="1"/>
</dbReference>
<dbReference type="EMBL" id="JBHSGS010000028">
    <property type="protein sequence ID" value="MFC4719045.1"/>
    <property type="molecule type" value="Genomic_DNA"/>
</dbReference>
<dbReference type="SUPFAM" id="SSF52540">
    <property type="entry name" value="P-loop containing nucleoside triphosphate hydrolases"/>
    <property type="match status" value="2"/>
</dbReference>
<dbReference type="InterPro" id="IPR029063">
    <property type="entry name" value="SAM-dependent_MTases_sf"/>
</dbReference>
<dbReference type="InterPro" id="IPR014001">
    <property type="entry name" value="Helicase_ATP-bd"/>
</dbReference>
<evidence type="ECO:0000313" key="5">
    <source>
        <dbReference type="Proteomes" id="UP001595969"/>
    </source>
</evidence>
<proteinExistence type="predicted"/>
<dbReference type="Proteomes" id="UP001595969">
    <property type="component" value="Unassembled WGS sequence"/>
</dbReference>
<keyword evidence="4" id="KW-0067">ATP-binding</keyword>
<comment type="caution">
    <text evidence="4">The sequence shown here is derived from an EMBL/GenBank/DDBJ whole genome shotgun (WGS) entry which is preliminary data.</text>
</comment>
<dbReference type="SMART" id="SM00487">
    <property type="entry name" value="DEXDc"/>
    <property type="match status" value="1"/>
</dbReference>
<dbReference type="PANTHER" id="PTHR47396:SF1">
    <property type="entry name" value="ATP-DEPENDENT HELICASE IRC3-RELATED"/>
    <property type="match status" value="1"/>
</dbReference>